<protein>
    <recommendedName>
        <fullName evidence="8">50S ribosomal protein L21</fullName>
    </recommendedName>
</protein>
<dbReference type="GO" id="GO:0006412">
    <property type="term" value="P:translation"/>
    <property type="evidence" value="ECO:0007669"/>
    <property type="project" value="InterPro"/>
</dbReference>
<evidence type="ECO:0000256" key="4">
    <source>
        <dbReference type="ARBA" id="ARBA00022980"/>
    </source>
</evidence>
<comment type="similarity">
    <text evidence="1">Belongs to the bacterial ribosomal protein bL21 family.</text>
</comment>
<proteinExistence type="inferred from homology"/>
<accession>A0A381NPW7</accession>
<dbReference type="EMBL" id="UINC01000512">
    <property type="protein sequence ID" value="SUZ56611.1"/>
    <property type="molecule type" value="Genomic_DNA"/>
</dbReference>
<dbReference type="GO" id="GO:0019843">
    <property type="term" value="F:rRNA binding"/>
    <property type="evidence" value="ECO:0007669"/>
    <property type="project" value="UniProtKB-KW"/>
</dbReference>
<dbReference type="GO" id="GO:0003735">
    <property type="term" value="F:structural constituent of ribosome"/>
    <property type="evidence" value="ECO:0007669"/>
    <property type="project" value="InterPro"/>
</dbReference>
<evidence type="ECO:0000256" key="1">
    <source>
        <dbReference type="ARBA" id="ARBA00008563"/>
    </source>
</evidence>
<sequence>MYAVIKSGGKQYKVAKDDVIAVEKLPLEKGKKVNITEVLLISENGKPVVGNPLVDGASVDAEVVDQIRAKKIIVFKKKRRKNYRRKIGHKQNLTSIKITAINTKKTKTAEKKVTKSTSKTGTKTSTKAKASPVKKKTAEKKVEDKMKTATTKKKTSVKATSKGKKE</sequence>
<gene>
    <name evidence="7" type="ORF">METZ01_LOCUS9465</name>
</gene>
<dbReference type="Pfam" id="PF00829">
    <property type="entry name" value="Ribosomal_L21p"/>
    <property type="match status" value="1"/>
</dbReference>
<evidence type="ECO:0000256" key="2">
    <source>
        <dbReference type="ARBA" id="ARBA00022730"/>
    </source>
</evidence>
<evidence type="ECO:0000313" key="7">
    <source>
        <dbReference type="EMBL" id="SUZ56611.1"/>
    </source>
</evidence>
<feature type="region of interest" description="Disordered" evidence="6">
    <location>
        <begin position="105"/>
        <end position="166"/>
    </location>
</feature>
<dbReference type="InterPro" id="IPR036164">
    <property type="entry name" value="bL21-like_sf"/>
</dbReference>
<dbReference type="PANTHER" id="PTHR21349:SF0">
    <property type="entry name" value="LARGE RIBOSOMAL SUBUNIT PROTEIN BL21M"/>
    <property type="match status" value="1"/>
</dbReference>
<name>A0A381NPW7_9ZZZZ</name>
<dbReference type="AlphaFoldDB" id="A0A381NPW7"/>
<evidence type="ECO:0000256" key="3">
    <source>
        <dbReference type="ARBA" id="ARBA00022884"/>
    </source>
</evidence>
<evidence type="ECO:0008006" key="8">
    <source>
        <dbReference type="Google" id="ProtNLM"/>
    </source>
</evidence>
<dbReference type="NCBIfam" id="TIGR00061">
    <property type="entry name" value="L21"/>
    <property type="match status" value="1"/>
</dbReference>
<dbReference type="InterPro" id="IPR028909">
    <property type="entry name" value="bL21-like"/>
</dbReference>
<keyword evidence="4" id="KW-0689">Ribosomal protein</keyword>
<dbReference type="PANTHER" id="PTHR21349">
    <property type="entry name" value="50S RIBOSOMAL PROTEIN L21"/>
    <property type="match status" value="1"/>
</dbReference>
<dbReference type="PROSITE" id="PS01169">
    <property type="entry name" value="RIBOSOMAL_L21"/>
    <property type="match status" value="1"/>
</dbReference>
<dbReference type="InterPro" id="IPR018258">
    <property type="entry name" value="Ribosomal_bL21_CS"/>
</dbReference>
<dbReference type="GO" id="GO:0005737">
    <property type="term" value="C:cytoplasm"/>
    <property type="evidence" value="ECO:0007669"/>
    <property type="project" value="UniProtKB-ARBA"/>
</dbReference>
<keyword evidence="5" id="KW-0687">Ribonucleoprotein</keyword>
<dbReference type="InterPro" id="IPR001787">
    <property type="entry name" value="Ribosomal_bL21"/>
</dbReference>
<keyword evidence="3" id="KW-0694">RNA-binding</keyword>
<dbReference type="SUPFAM" id="SSF141091">
    <property type="entry name" value="L21p-like"/>
    <property type="match status" value="1"/>
</dbReference>
<dbReference type="HAMAP" id="MF_01363">
    <property type="entry name" value="Ribosomal_bL21"/>
    <property type="match status" value="1"/>
</dbReference>
<feature type="compositionally biased region" description="Basic residues" evidence="6">
    <location>
        <begin position="150"/>
        <end position="166"/>
    </location>
</feature>
<organism evidence="7">
    <name type="scientific">marine metagenome</name>
    <dbReference type="NCBI Taxonomy" id="408172"/>
    <lineage>
        <taxon>unclassified sequences</taxon>
        <taxon>metagenomes</taxon>
        <taxon>ecological metagenomes</taxon>
    </lineage>
</organism>
<dbReference type="GO" id="GO:1990904">
    <property type="term" value="C:ribonucleoprotein complex"/>
    <property type="evidence" value="ECO:0007669"/>
    <property type="project" value="UniProtKB-KW"/>
</dbReference>
<feature type="compositionally biased region" description="Low complexity" evidence="6">
    <location>
        <begin position="115"/>
        <end position="131"/>
    </location>
</feature>
<evidence type="ECO:0000256" key="6">
    <source>
        <dbReference type="SAM" id="MobiDB-lite"/>
    </source>
</evidence>
<evidence type="ECO:0000256" key="5">
    <source>
        <dbReference type="ARBA" id="ARBA00023274"/>
    </source>
</evidence>
<reference evidence="7" key="1">
    <citation type="submission" date="2018-05" db="EMBL/GenBank/DDBJ databases">
        <authorList>
            <person name="Lanie J.A."/>
            <person name="Ng W.-L."/>
            <person name="Kazmierczak K.M."/>
            <person name="Andrzejewski T.M."/>
            <person name="Davidsen T.M."/>
            <person name="Wayne K.J."/>
            <person name="Tettelin H."/>
            <person name="Glass J.I."/>
            <person name="Rusch D."/>
            <person name="Podicherti R."/>
            <person name="Tsui H.-C.T."/>
            <person name="Winkler M.E."/>
        </authorList>
    </citation>
    <scope>NUCLEOTIDE SEQUENCE</scope>
</reference>
<dbReference type="GO" id="GO:0005840">
    <property type="term" value="C:ribosome"/>
    <property type="evidence" value="ECO:0007669"/>
    <property type="project" value="UniProtKB-KW"/>
</dbReference>
<keyword evidence="2" id="KW-0699">rRNA-binding</keyword>